<protein>
    <submittedName>
        <fullName evidence="2">Uncharacterized protein</fullName>
    </submittedName>
</protein>
<sequence>MPGDGNGAKMTDLMPRSPTSVGQWWRRGDKLERGRGKGTKLDRFGDEWHEHKGDLGLMARARTQYRDRWCEHEGDFGMDGAGVLKKTT</sequence>
<feature type="region of interest" description="Disordered" evidence="1">
    <location>
        <begin position="1"/>
        <end position="44"/>
    </location>
</feature>
<proteinExistence type="predicted"/>
<accession>A0A6G1E1U6</accession>
<keyword evidence="3" id="KW-1185">Reference proteome</keyword>
<name>A0A6G1E1U6_9ORYZ</name>
<dbReference type="EMBL" id="SPHZ02000005">
    <property type="protein sequence ID" value="KAF0918651.1"/>
    <property type="molecule type" value="Genomic_DNA"/>
</dbReference>
<dbReference type="AlphaFoldDB" id="A0A6G1E1U6"/>
<reference evidence="2 3" key="1">
    <citation type="submission" date="2019-11" db="EMBL/GenBank/DDBJ databases">
        <title>Whole genome sequence of Oryza granulata.</title>
        <authorList>
            <person name="Li W."/>
        </authorList>
    </citation>
    <scope>NUCLEOTIDE SEQUENCE [LARGE SCALE GENOMIC DNA]</scope>
    <source>
        <strain evidence="3">cv. Menghai</strain>
        <tissue evidence="2">Leaf</tissue>
    </source>
</reference>
<evidence type="ECO:0000313" key="2">
    <source>
        <dbReference type="EMBL" id="KAF0918651.1"/>
    </source>
</evidence>
<feature type="compositionally biased region" description="Basic and acidic residues" evidence="1">
    <location>
        <begin position="26"/>
        <end position="44"/>
    </location>
</feature>
<evidence type="ECO:0000256" key="1">
    <source>
        <dbReference type="SAM" id="MobiDB-lite"/>
    </source>
</evidence>
<organism evidence="2 3">
    <name type="scientific">Oryza meyeriana var. granulata</name>
    <dbReference type="NCBI Taxonomy" id="110450"/>
    <lineage>
        <taxon>Eukaryota</taxon>
        <taxon>Viridiplantae</taxon>
        <taxon>Streptophyta</taxon>
        <taxon>Embryophyta</taxon>
        <taxon>Tracheophyta</taxon>
        <taxon>Spermatophyta</taxon>
        <taxon>Magnoliopsida</taxon>
        <taxon>Liliopsida</taxon>
        <taxon>Poales</taxon>
        <taxon>Poaceae</taxon>
        <taxon>BOP clade</taxon>
        <taxon>Oryzoideae</taxon>
        <taxon>Oryzeae</taxon>
        <taxon>Oryzinae</taxon>
        <taxon>Oryza</taxon>
        <taxon>Oryza meyeriana</taxon>
    </lineage>
</organism>
<evidence type="ECO:0000313" key="3">
    <source>
        <dbReference type="Proteomes" id="UP000479710"/>
    </source>
</evidence>
<gene>
    <name evidence="2" type="ORF">E2562_025585</name>
</gene>
<dbReference type="Proteomes" id="UP000479710">
    <property type="component" value="Unassembled WGS sequence"/>
</dbReference>
<comment type="caution">
    <text evidence="2">The sequence shown here is derived from an EMBL/GenBank/DDBJ whole genome shotgun (WGS) entry which is preliminary data.</text>
</comment>